<accession>A0A8J7U4N7</accession>
<dbReference type="Gene3D" id="1.10.238.10">
    <property type="entry name" value="EF-hand"/>
    <property type="match status" value="1"/>
</dbReference>
<gene>
    <name evidence="3" type="ORF">J3U88_14250</name>
</gene>
<dbReference type="InterPro" id="IPR002048">
    <property type="entry name" value="EF_hand_dom"/>
</dbReference>
<dbReference type="PROSITE" id="PS50222">
    <property type="entry name" value="EF_HAND_2"/>
    <property type="match status" value="1"/>
</dbReference>
<evidence type="ECO:0000259" key="2">
    <source>
        <dbReference type="PROSITE" id="PS50222"/>
    </source>
</evidence>
<dbReference type="SUPFAM" id="SSF47473">
    <property type="entry name" value="EF-hand"/>
    <property type="match status" value="1"/>
</dbReference>
<name>A0A8J7U4N7_9BACT</name>
<keyword evidence="4" id="KW-1185">Reference proteome</keyword>
<dbReference type="RefSeq" id="WP_207859539.1">
    <property type="nucleotide sequence ID" value="NZ_JAFREP010000013.1"/>
</dbReference>
<dbReference type="InterPro" id="IPR018247">
    <property type="entry name" value="EF_Hand_1_Ca_BS"/>
</dbReference>
<feature type="chain" id="PRO_5035321030" description="EF-hand domain-containing protein" evidence="1">
    <location>
        <begin position="22"/>
        <end position="73"/>
    </location>
</feature>
<evidence type="ECO:0000313" key="4">
    <source>
        <dbReference type="Proteomes" id="UP000664417"/>
    </source>
</evidence>
<keyword evidence="1" id="KW-0732">Signal</keyword>
<comment type="caution">
    <text evidence="3">The sequence shown here is derived from an EMBL/GenBank/DDBJ whole genome shotgun (WGS) entry which is preliminary data.</text>
</comment>
<dbReference type="EMBL" id="JAFREP010000013">
    <property type="protein sequence ID" value="MBO1319633.1"/>
    <property type="molecule type" value="Genomic_DNA"/>
</dbReference>
<organism evidence="3 4">
    <name type="scientific">Acanthopleuribacter pedis</name>
    <dbReference type="NCBI Taxonomy" id="442870"/>
    <lineage>
        <taxon>Bacteria</taxon>
        <taxon>Pseudomonadati</taxon>
        <taxon>Acidobacteriota</taxon>
        <taxon>Holophagae</taxon>
        <taxon>Acanthopleuribacterales</taxon>
        <taxon>Acanthopleuribacteraceae</taxon>
        <taxon>Acanthopleuribacter</taxon>
    </lineage>
</organism>
<sequence>MKNFLKTLSIVALTTAAFVQAGELTFETVDADKDGFISMTEAEGHAALLEQFKALDADADGQLSKEEFAKYGE</sequence>
<dbReference type="Pfam" id="PF13202">
    <property type="entry name" value="EF-hand_5"/>
    <property type="match status" value="2"/>
</dbReference>
<proteinExistence type="predicted"/>
<evidence type="ECO:0000256" key="1">
    <source>
        <dbReference type="SAM" id="SignalP"/>
    </source>
</evidence>
<dbReference type="Proteomes" id="UP000664417">
    <property type="component" value="Unassembled WGS sequence"/>
</dbReference>
<dbReference type="AlphaFoldDB" id="A0A8J7U4N7"/>
<reference evidence="3" key="1">
    <citation type="submission" date="2021-03" db="EMBL/GenBank/DDBJ databases">
        <authorList>
            <person name="Wang G."/>
        </authorList>
    </citation>
    <scope>NUCLEOTIDE SEQUENCE</scope>
    <source>
        <strain evidence="3">KCTC 12899</strain>
    </source>
</reference>
<evidence type="ECO:0000313" key="3">
    <source>
        <dbReference type="EMBL" id="MBO1319633.1"/>
    </source>
</evidence>
<dbReference type="GO" id="GO:0005509">
    <property type="term" value="F:calcium ion binding"/>
    <property type="evidence" value="ECO:0007669"/>
    <property type="project" value="InterPro"/>
</dbReference>
<protein>
    <recommendedName>
        <fullName evidence="2">EF-hand domain-containing protein</fullName>
    </recommendedName>
</protein>
<dbReference type="PROSITE" id="PS00018">
    <property type="entry name" value="EF_HAND_1"/>
    <property type="match status" value="1"/>
</dbReference>
<feature type="domain" description="EF-hand" evidence="2">
    <location>
        <begin position="43"/>
        <end position="73"/>
    </location>
</feature>
<dbReference type="InterPro" id="IPR011992">
    <property type="entry name" value="EF-hand-dom_pair"/>
</dbReference>
<feature type="signal peptide" evidence="1">
    <location>
        <begin position="1"/>
        <end position="21"/>
    </location>
</feature>